<accession>X1AK93</accession>
<name>X1AK93_9ZZZZ</name>
<dbReference type="InterPro" id="IPR002733">
    <property type="entry name" value="AMMECR1_domain"/>
</dbReference>
<feature type="domain" description="AMMECR1" evidence="1">
    <location>
        <begin position="2"/>
        <end position="60"/>
    </location>
</feature>
<reference evidence="2" key="1">
    <citation type="journal article" date="2014" name="Front. Microbiol.">
        <title>High frequency of phylogenetically diverse reductive dehalogenase-homologous genes in deep subseafloor sedimentary metagenomes.</title>
        <authorList>
            <person name="Kawai M."/>
            <person name="Futagami T."/>
            <person name="Toyoda A."/>
            <person name="Takaki Y."/>
            <person name="Nishi S."/>
            <person name="Hori S."/>
            <person name="Arai W."/>
            <person name="Tsubouchi T."/>
            <person name="Morono Y."/>
            <person name="Uchiyama I."/>
            <person name="Ito T."/>
            <person name="Fujiyama A."/>
            <person name="Inagaki F."/>
            <person name="Takami H."/>
        </authorList>
    </citation>
    <scope>NUCLEOTIDE SEQUENCE</scope>
    <source>
        <strain evidence="2">Expedition CK06-06</strain>
    </source>
</reference>
<sequence>MSQLNPKKYGVIVKSGHKTGLLLPDLEGVDTPEMQVNIAKSKAGILPDEEFEIYSFTVTRHK</sequence>
<dbReference type="EMBL" id="BART01003207">
    <property type="protein sequence ID" value="GAG72928.1"/>
    <property type="molecule type" value="Genomic_DNA"/>
</dbReference>
<dbReference type="SUPFAM" id="SSF143447">
    <property type="entry name" value="AMMECR1-like"/>
    <property type="match status" value="1"/>
</dbReference>
<proteinExistence type="predicted"/>
<gene>
    <name evidence="2" type="ORF">S01H4_09056</name>
</gene>
<comment type="caution">
    <text evidence="2">The sequence shown here is derived from an EMBL/GenBank/DDBJ whole genome shotgun (WGS) entry which is preliminary data.</text>
</comment>
<dbReference type="AlphaFoldDB" id="X1AK93"/>
<dbReference type="InterPro" id="IPR036071">
    <property type="entry name" value="AMMECR1_dom_sf"/>
</dbReference>
<dbReference type="Pfam" id="PF01871">
    <property type="entry name" value="AMMECR1"/>
    <property type="match status" value="1"/>
</dbReference>
<evidence type="ECO:0000259" key="1">
    <source>
        <dbReference type="Pfam" id="PF01871"/>
    </source>
</evidence>
<evidence type="ECO:0000313" key="2">
    <source>
        <dbReference type="EMBL" id="GAG72928.1"/>
    </source>
</evidence>
<protein>
    <recommendedName>
        <fullName evidence="1">AMMECR1 domain-containing protein</fullName>
    </recommendedName>
</protein>
<organism evidence="2">
    <name type="scientific">marine sediment metagenome</name>
    <dbReference type="NCBI Taxonomy" id="412755"/>
    <lineage>
        <taxon>unclassified sequences</taxon>
        <taxon>metagenomes</taxon>
        <taxon>ecological metagenomes</taxon>
    </lineage>
</organism>